<dbReference type="Pfam" id="PF05990">
    <property type="entry name" value="DUF900"/>
    <property type="match status" value="1"/>
</dbReference>
<dbReference type="PANTHER" id="PTHR36513:SF1">
    <property type="entry name" value="TRANSMEMBRANE PROTEIN"/>
    <property type="match status" value="1"/>
</dbReference>
<proteinExistence type="predicted"/>
<evidence type="ECO:0000313" key="1">
    <source>
        <dbReference type="EMBL" id="GIF26830.1"/>
    </source>
</evidence>
<gene>
    <name evidence="1" type="ORF">Ate02nite_95600</name>
</gene>
<reference evidence="1" key="1">
    <citation type="submission" date="2021-01" db="EMBL/GenBank/DDBJ databases">
        <title>Whole genome shotgun sequence of Actinoplanes tereljensis NBRC 105297.</title>
        <authorList>
            <person name="Komaki H."/>
            <person name="Tamura T."/>
        </authorList>
    </citation>
    <scope>NUCLEOTIDE SEQUENCE</scope>
    <source>
        <strain evidence="1">NBRC 105297</strain>
    </source>
</reference>
<dbReference type="AlphaFoldDB" id="A0A919NX28"/>
<organism evidence="1 2">
    <name type="scientific">Paractinoplanes tereljensis</name>
    <dbReference type="NCBI Taxonomy" id="571912"/>
    <lineage>
        <taxon>Bacteria</taxon>
        <taxon>Bacillati</taxon>
        <taxon>Actinomycetota</taxon>
        <taxon>Actinomycetes</taxon>
        <taxon>Micromonosporales</taxon>
        <taxon>Micromonosporaceae</taxon>
        <taxon>Paractinoplanes</taxon>
    </lineage>
</organism>
<comment type="caution">
    <text evidence="1">The sequence shown here is derived from an EMBL/GenBank/DDBJ whole genome shotgun (WGS) entry which is preliminary data.</text>
</comment>
<dbReference type="PANTHER" id="PTHR36513">
    <property type="entry name" value="ABC TRANSMEMBRANE TYPE-1 DOMAIN-CONTAINING PROTEIN"/>
    <property type="match status" value="1"/>
</dbReference>
<dbReference type="SUPFAM" id="SSF53474">
    <property type="entry name" value="alpha/beta-Hydrolases"/>
    <property type="match status" value="1"/>
</dbReference>
<dbReference type="Proteomes" id="UP000623608">
    <property type="component" value="Unassembled WGS sequence"/>
</dbReference>
<dbReference type="Gene3D" id="3.40.50.1820">
    <property type="entry name" value="alpha/beta hydrolase"/>
    <property type="match status" value="1"/>
</dbReference>
<keyword evidence="2" id="KW-1185">Reference proteome</keyword>
<dbReference type="InterPro" id="IPR029058">
    <property type="entry name" value="AB_hydrolase_fold"/>
</dbReference>
<name>A0A919NX28_9ACTN</name>
<evidence type="ECO:0008006" key="3">
    <source>
        <dbReference type="Google" id="ProtNLM"/>
    </source>
</evidence>
<accession>A0A919NX28</accession>
<dbReference type="InterPro" id="IPR010297">
    <property type="entry name" value="DUF900_hydrolase"/>
</dbReference>
<dbReference type="EMBL" id="BOMY01000064">
    <property type="protein sequence ID" value="GIF26830.1"/>
    <property type="molecule type" value="Genomic_DNA"/>
</dbReference>
<evidence type="ECO:0000313" key="2">
    <source>
        <dbReference type="Proteomes" id="UP000623608"/>
    </source>
</evidence>
<protein>
    <recommendedName>
        <fullName evidence="3">Alpha/beta hydrolase</fullName>
    </recommendedName>
</protein>
<sequence>MTVPSVPFTPIVVADPAGVAGDLAAALPGYVHHVQSEPVIAAAQNLGARTVHLVVPDDGSDAPIDPPPQPSDAYRDAIRDAEQFPESVETVVLDGCYQPELADRLAVSGISVLGLPGRLGRERATAFAVTWYSAARTMPPREAFDEALAATGLHHLPDQLQPHWHDRDPAARAVFRGPADVEPTKVTVWYGTNRQPSDDADYYTAEPDDQLHLGRCVVHVPASVPVGRLRGRRSRRGTEPSSYQITEHETLDTLTLLREGLEAESVGRRSALVYIHGYKTRFKEAVTRAAQLHSDLKYPGTTAAFSWPSQGTANGYWADEEAVQHAERYLLQFLTQLHDDVHPERIDILAHSMGNRAMLRVAMRIADALPHSTDLRLGNVILAAADVGRRFFTTEAPAYPRISDTVTAYTGAADRALQASRIMHHVARAGLTPPLTLVDGITTIETTDLDLDLLGHSYYAQAREVLADINAVLYGRHDPQSRVGLAQAMDSPTGKPYWKFRP</sequence>